<name>A0A1H6A159_9FLAO</name>
<dbReference type="Gene3D" id="1.20.1080.10">
    <property type="entry name" value="Glycerol uptake facilitator protein"/>
    <property type="match status" value="1"/>
</dbReference>
<dbReference type="EMBL" id="FNUS01000005">
    <property type="protein sequence ID" value="SEG41687.1"/>
    <property type="molecule type" value="Genomic_DNA"/>
</dbReference>
<reference evidence="11" key="1">
    <citation type="submission" date="2016-10" db="EMBL/GenBank/DDBJ databases">
        <authorList>
            <person name="Varghese N."/>
            <person name="Submissions S."/>
        </authorList>
    </citation>
    <scope>NUCLEOTIDE SEQUENCE [LARGE SCALE GENOMIC DNA]</scope>
    <source>
        <strain evidence="11">DSM 21580</strain>
    </source>
</reference>
<evidence type="ECO:0000256" key="6">
    <source>
        <dbReference type="ARBA" id="ARBA00022989"/>
    </source>
</evidence>
<feature type="transmembrane region" description="Helical" evidence="9">
    <location>
        <begin position="138"/>
        <end position="159"/>
    </location>
</feature>
<dbReference type="InterPro" id="IPR034294">
    <property type="entry name" value="Aquaporin_transptr"/>
</dbReference>
<keyword evidence="6 9" id="KW-1133">Transmembrane helix</keyword>
<comment type="similarity">
    <text evidence="2 8">Belongs to the MIP/aquaporin (TC 1.A.8) family.</text>
</comment>
<feature type="transmembrane region" description="Helical" evidence="9">
    <location>
        <begin position="89"/>
        <end position="111"/>
    </location>
</feature>
<evidence type="ECO:0000313" key="10">
    <source>
        <dbReference type="EMBL" id="SEG41687.1"/>
    </source>
</evidence>
<dbReference type="OrthoDB" id="9807293at2"/>
<feature type="transmembrane region" description="Helical" evidence="9">
    <location>
        <begin position="12"/>
        <end position="32"/>
    </location>
</feature>
<organism evidence="10 11">
    <name type="scientific">Halpernia humi</name>
    <dbReference type="NCBI Taxonomy" id="493375"/>
    <lineage>
        <taxon>Bacteria</taxon>
        <taxon>Pseudomonadati</taxon>
        <taxon>Bacteroidota</taxon>
        <taxon>Flavobacteriia</taxon>
        <taxon>Flavobacteriales</taxon>
        <taxon>Weeksellaceae</taxon>
        <taxon>Chryseobacterium group</taxon>
        <taxon>Halpernia</taxon>
    </lineage>
</organism>
<dbReference type="SUPFAM" id="SSF81338">
    <property type="entry name" value="Aquaporin-like"/>
    <property type="match status" value="1"/>
</dbReference>
<dbReference type="PRINTS" id="PR00783">
    <property type="entry name" value="MINTRINSICP"/>
</dbReference>
<dbReference type="GO" id="GO:0005886">
    <property type="term" value="C:plasma membrane"/>
    <property type="evidence" value="ECO:0007669"/>
    <property type="project" value="UniProtKB-SubCell"/>
</dbReference>
<evidence type="ECO:0000256" key="7">
    <source>
        <dbReference type="ARBA" id="ARBA00023136"/>
    </source>
</evidence>
<comment type="subcellular location">
    <subcellularLocation>
        <location evidence="1">Cell membrane</location>
        <topology evidence="1">Multi-pass membrane protein</topology>
    </subcellularLocation>
</comment>
<keyword evidence="11" id="KW-1185">Reference proteome</keyword>
<feature type="transmembrane region" description="Helical" evidence="9">
    <location>
        <begin position="171"/>
        <end position="195"/>
    </location>
</feature>
<keyword evidence="5 8" id="KW-0812">Transmembrane</keyword>
<evidence type="ECO:0000256" key="4">
    <source>
        <dbReference type="ARBA" id="ARBA00022475"/>
    </source>
</evidence>
<dbReference type="PROSITE" id="PS00221">
    <property type="entry name" value="MIP"/>
    <property type="match status" value="1"/>
</dbReference>
<dbReference type="Proteomes" id="UP000236738">
    <property type="component" value="Unassembled WGS sequence"/>
</dbReference>
<evidence type="ECO:0000256" key="2">
    <source>
        <dbReference type="ARBA" id="ARBA00006175"/>
    </source>
</evidence>
<evidence type="ECO:0000256" key="9">
    <source>
        <dbReference type="SAM" id="Phobius"/>
    </source>
</evidence>
<keyword evidence="3 8" id="KW-0813">Transport</keyword>
<evidence type="ECO:0000256" key="1">
    <source>
        <dbReference type="ARBA" id="ARBA00004651"/>
    </source>
</evidence>
<evidence type="ECO:0000256" key="8">
    <source>
        <dbReference type="RuleBase" id="RU000477"/>
    </source>
</evidence>
<dbReference type="InterPro" id="IPR023271">
    <property type="entry name" value="Aquaporin-like"/>
</dbReference>
<dbReference type="InterPro" id="IPR022357">
    <property type="entry name" value="MIP_CS"/>
</dbReference>
<keyword evidence="7 9" id="KW-0472">Membrane</keyword>
<feature type="transmembrane region" description="Helical" evidence="9">
    <location>
        <begin position="44"/>
        <end position="68"/>
    </location>
</feature>
<dbReference type="NCBIfam" id="TIGR00861">
    <property type="entry name" value="MIP"/>
    <property type="match status" value="1"/>
</dbReference>
<dbReference type="Pfam" id="PF00230">
    <property type="entry name" value="MIP"/>
    <property type="match status" value="1"/>
</dbReference>
<dbReference type="PANTHER" id="PTHR19139">
    <property type="entry name" value="AQUAPORIN TRANSPORTER"/>
    <property type="match status" value="1"/>
</dbReference>
<evidence type="ECO:0000256" key="3">
    <source>
        <dbReference type="ARBA" id="ARBA00022448"/>
    </source>
</evidence>
<gene>
    <name evidence="10" type="ORF">SAMN05421847_2277</name>
</gene>
<accession>A0A1H6A159</accession>
<dbReference type="InterPro" id="IPR000425">
    <property type="entry name" value="MIP"/>
</dbReference>
<dbReference type="AlphaFoldDB" id="A0A1H6A159"/>
<dbReference type="PANTHER" id="PTHR19139:SF199">
    <property type="entry name" value="MIP17260P"/>
    <property type="match status" value="1"/>
</dbReference>
<dbReference type="RefSeq" id="WP_103914143.1">
    <property type="nucleotide sequence ID" value="NZ_FNUS01000005.1"/>
</dbReference>
<keyword evidence="4" id="KW-1003">Cell membrane</keyword>
<sequence>MNVSLTSKLSAELLGTMVLVLMGCGSAVVAASNSGLTDVSGVGLLGISFAFGLSVLAMVYAIGHISGCHINPAISIAMVVAGRMKAKEAALYVVAQIAGAIVGSGILYLIVTNKIGGYELGPWALGANGWGTGYLGEFNTTAAFIAEFIFTFIFLLVILGSTSTKNIHGGFAGIAIGLSLTLIHIVGIKITGVSVNPARSIGPAIFAGGAALSQLWLFLLAPVLGGIFAALVHGSLIENKKSFQD</sequence>
<evidence type="ECO:0000313" key="11">
    <source>
        <dbReference type="Proteomes" id="UP000236738"/>
    </source>
</evidence>
<feature type="transmembrane region" description="Helical" evidence="9">
    <location>
        <begin position="215"/>
        <end position="237"/>
    </location>
</feature>
<evidence type="ECO:0000256" key="5">
    <source>
        <dbReference type="ARBA" id="ARBA00022692"/>
    </source>
</evidence>
<protein>
    <submittedName>
        <fullName evidence="10">Aquaporin Z</fullName>
    </submittedName>
</protein>
<proteinExistence type="inferred from homology"/>
<dbReference type="GO" id="GO:0015250">
    <property type="term" value="F:water channel activity"/>
    <property type="evidence" value="ECO:0007669"/>
    <property type="project" value="TreeGrafter"/>
</dbReference>